<feature type="transmembrane region" description="Helical" evidence="1">
    <location>
        <begin position="237"/>
        <end position="255"/>
    </location>
</feature>
<accession>A0ABX1IC11</accession>
<feature type="transmembrane region" description="Helical" evidence="1">
    <location>
        <begin position="16"/>
        <end position="37"/>
    </location>
</feature>
<name>A0ABX1IC11_STRGB</name>
<keyword evidence="1" id="KW-0812">Transmembrane</keyword>
<feature type="transmembrane region" description="Helical" evidence="1">
    <location>
        <begin position="213"/>
        <end position="231"/>
    </location>
</feature>
<dbReference type="Proteomes" id="UP000744032">
    <property type="component" value="Unassembled WGS sequence"/>
</dbReference>
<comment type="caution">
    <text evidence="2">The sequence shown here is derived from an EMBL/GenBank/DDBJ whole genome shotgun (WGS) entry which is preliminary data.</text>
</comment>
<keyword evidence="1" id="KW-0472">Membrane</keyword>
<evidence type="ECO:0000313" key="3">
    <source>
        <dbReference type="Proteomes" id="UP000744032"/>
    </source>
</evidence>
<proteinExistence type="predicted"/>
<dbReference type="EMBL" id="JAAXMD010000006">
    <property type="protein sequence ID" value="NKQ23210.1"/>
    <property type="molecule type" value="Genomic_DNA"/>
</dbReference>
<evidence type="ECO:0000256" key="1">
    <source>
        <dbReference type="SAM" id="Phobius"/>
    </source>
</evidence>
<protein>
    <submittedName>
        <fullName evidence="2">Uncharacterized protein</fullName>
    </submittedName>
</protein>
<keyword evidence="1" id="KW-1133">Transmembrane helix</keyword>
<sequence>MTVFWNAAAGKLVERWLATGSAASVYWLTLAVLWLLGTGRPRQEAAHRLHDFGGLETGEQVALLLIGLVVLAGSSLLMQQLTLPALQLLEGYWPRWAEPLSLRLRERHIRWATAYEVEADLLLRRHRGLSAAQGGGPPLAVDELVRLGRLEEKLRWVPRPERMLATPLGNVLRAAETEPLDKYGLDAMVLWPHLWTVLPDGLRQDLAAARRRVDGVVAAGVWGLLLLPAVLHTTWTLLALPFVFVMWWGVLPGACREFGLLMGVAFDLHRSDLYRVLRHPLPPDAAAEIPAGERLTAAVLRGSDDQALVYVPDP</sequence>
<evidence type="ECO:0000313" key="2">
    <source>
        <dbReference type="EMBL" id="NKQ23210.1"/>
    </source>
</evidence>
<dbReference type="RefSeq" id="WP_168372020.1">
    <property type="nucleotide sequence ID" value="NZ_JAAXMD010000006.1"/>
</dbReference>
<organism evidence="2 3">
    <name type="scientific">Streptomyces galbus</name>
    <dbReference type="NCBI Taxonomy" id="33898"/>
    <lineage>
        <taxon>Bacteria</taxon>
        <taxon>Bacillati</taxon>
        <taxon>Actinomycetota</taxon>
        <taxon>Actinomycetes</taxon>
        <taxon>Kitasatosporales</taxon>
        <taxon>Streptomycetaceae</taxon>
        <taxon>Streptomyces</taxon>
    </lineage>
</organism>
<reference evidence="2 3" key="1">
    <citation type="submission" date="2020-04" db="EMBL/GenBank/DDBJ databases">
        <title>Genome sequence of Streptomyces galbus strain I339.</title>
        <authorList>
            <person name="Silva E.A.N."/>
            <person name="Merces M."/>
            <person name="Castelo Branco A.P.O.T."/>
            <person name="Vasconcelos P.C."/>
            <person name="Costa N.P."/>
            <person name="Marinho G.C.S."/>
            <person name="Oliveira C.J.B."/>
            <person name="Araujo D."/>
            <person name="Rodrigues Junior V.S."/>
            <person name="Almeida R."/>
            <person name="Silva Filho U.R."/>
            <person name="Andrade A.S.A."/>
            <person name="Cibulski S.P."/>
        </authorList>
    </citation>
    <scope>NUCLEOTIDE SEQUENCE [LARGE SCALE GENOMIC DNA]</scope>
    <source>
        <strain evidence="2 3">I339</strain>
    </source>
</reference>
<keyword evidence="3" id="KW-1185">Reference proteome</keyword>
<gene>
    <name evidence="2" type="ORF">HF200_01715</name>
</gene>